<dbReference type="GO" id="GO:0005524">
    <property type="term" value="F:ATP binding"/>
    <property type="evidence" value="ECO:0007669"/>
    <property type="project" value="UniProtKB-KW"/>
</dbReference>
<evidence type="ECO:0000313" key="11">
    <source>
        <dbReference type="EMBL" id="VFT70422.1"/>
    </source>
</evidence>
<evidence type="ECO:0000256" key="2">
    <source>
        <dbReference type="ARBA" id="ARBA00022475"/>
    </source>
</evidence>
<keyword evidence="3" id="KW-0633">Potassium transport</keyword>
<keyword evidence="11" id="KW-0378">Hydrolase</keyword>
<evidence type="ECO:0000256" key="6">
    <source>
        <dbReference type="ARBA" id="ARBA00022840"/>
    </source>
</evidence>
<keyword evidence="1" id="KW-0813">Transport</keyword>
<dbReference type="InterPro" id="IPR003820">
    <property type="entry name" value="KdpC"/>
</dbReference>
<keyword evidence="9" id="KW-0406">Ion transport</keyword>
<dbReference type="EC" id="3.6.3.12" evidence="11"/>
<gene>
    <name evidence="11" type="primary">kdpC_1</name>
    <name evidence="11" type="ORF">NCTC10974_03996</name>
</gene>
<dbReference type="GO" id="GO:0008556">
    <property type="term" value="F:P-type potassium transmembrane transporter activity"/>
    <property type="evidence" value="ECO:0007669"/>
    <property type="project" value="InterPro"/>
</dbReference>
<sequence length="96" mass="10779">MRGLRPALSTFIFLLLITGGVYPLLTTALGQWWFPWQANGSLIREGDTVRGSALIGQNFTGNGYFMVARRQRQKCPIIPRLLAGAIWRSVTLSWIN</sequence>
<keyword evidence="10" id="KW-0472">Membrane</keyword>
<keyword evidence="7" id="KW-0630">Potassium</keyword>
<keyword evidence="5" id="KW-0547">Nucleotide-binding</keyword>
<protein>
    <submittedName>
        <fullName evidence="11">Potassium-transporting ATPase subunit C</fullName>
        <ecNumber evidence="11">3.6.3.12</ecNumber>
    </submittedName>
</protein>
<dbReference type="EMBL" id="CAADJZ010000001">
    <property type="protein sequence ID" value="VFT70422.1"/>
    <property type="molecule type" value="Genomic_DNA"/>
</dbReference>
<evidence type="ECO:0000256" key="3">
    <source>
        <dbReference type="ARBA" id="ARBA00022538"/>
    </source>
</evidence>
<dbReference type="GO" id="GO:0016787">
    <property type="term" value="F:hydrolase activity"/>
    <property type="evidence" value="ECO:0007669"/>
    <property type="project" value="UniProtKB-KW"/>
</dbReference>
<evidence type="ECO:0000256" key="8">
    <source>
        <dbReference type="ARBA" id="ARBA00022989"/>
    </source>
</evidence>
<dbReference type="Pfam" id="PF02669">
    <property type="entry name" value="KdpC"/>
    <property type="match status" value="1"/>
</dbReference>
<reference evidence="11 12" key="1">
    <citation type="submission" date="2019-03" db="EMBL/GenBank/DDBJ databases">
        <authorList>
            <consortium name="Pathogen Informatics"/>
        </authorList>
    </citation>
    <scope>NUCLEOTIDE SEQUENCE [LARGE SCALE GENOMIC DNA]</scope>
    <source>
        <strain evidence="11 12">NCTC10974</strain>
    </source>
</reference>
<name>A0A485JLD0_ECOLX</name>
<dbReference type="AlphaFoldDB" id="A0A485JLD0"/>
<keyword evidence="6" id="KW-0067">ATP-binding</keyword>
<evidence type="ECO:0000256" key="5">
    <source>
        <dbReference type="ARBA" id="ARBA00022741"/>
    </source>
</evidence>
<evidence type="ECO:0000313" key="12">
    <source>
        <dbReference type="Proteomes" id="UP000358010"/>
    </source>
</evidence>
<organism evidence="11 12">
    <name type="scientific">Escherichia coli</name>
    <dbReference type="NCBI Taxonomy" id="562"/>
    <lineage>
        <taxon>Bacteria</taxon>
        <taxon>Pseudomonadati</taxon>
        <taxon>Pseudomonadota</taxon>
        <taxon>Gammaproteobacteria</taxon>
        <taxon>Enterobacterales</taxon>
        <taxon>Enterobacteriaceae</taxon>
        <taxon>Escherichia</taxon>
    </lineage>
</organism>
<keyword evidence="2" id="KW-1003">Cell membrane</keyword>
<accession>A0A485JLD0</accession>
<evidence type="ECO:0000256" key="10">
    <source>
        <dbReference type="ARBA" id="ARBA00023136"/>
    </source>
</evidence>
<evidence type="ECO:0000256" key="9">
    <source>
        <dbReference type="ARBA" id="ARBA00023065"/>
    </source>
</evidence>
<dbReference type="Proteomes" id="UP000358010">
    <property type="component" value="Unassembled WGS sequence"/>
</dbReference>
<evidence type="ECO:0000256" key="4">
    <source>
        <dbReference type="ARBA" id="ARBA00022692"/>
    </source>
</evidence>
<evidence type="ECO:0000256" key="1">
    <source>
        <dbReference type="ARBA" id="ARBA00022448"/>
    </source>
</evidence>
<dbReference type="PANTHER" id="PTHR30042:SF2">
    <property type="entry name" value="POTASSIUM-TRANSPORTING ATPASE KDPC SUBUNIT"/>
    <property type="match status" value="1"/>
</dbReference>
<evidence type="ECO:0000256" key="7">
    <source>
        <dbReference type="ARBA" id="ARBA00022958"/>
    </source>
</evidence>
<dbReference type="PANTHER" id="PTHR30042">
    <property type="entry name" value="POTASSIUM-TRANSPORTING ATPASE C CHAIN"/>
    <property type="match status" value="1"/>
</dbReference>
<keyword evidence="4" id="KW-0812">Transmembrane</keyword>
<dbReference type="GO" id="GO:0016020">
    <property type="term" value="C:membrane"/>
    <property type="evidence" value="ECO:0007669"/>
    <property type="project" value="InterPro"/>
</dbReference>
<proteinExistence type="predicted"/>
<keyword evidence="8" id="KW-1133">Transmembrane helix</keyword>